<dbReference type="HOGENOM" id="CLU_896535_0_0_10"/>
<dbReference type="PROSITE" id="PS51257">
    <property type="entry name" value="PROKAR_LIPOPROTEIN"/>
    <property type="match status" value="1"/>
</dbReference>
<dbReference type="Proteomes" id="UP000002945">
    <property type="component" value="Unassembled WGS sequence"/>
</dbReference>
<accession>A9DT89</accession>
<keyword evidence="2" id="KW-1185">Reference proteome</keyword>
<organism evidence="1 2">
    <name type="scientific">Kordia algicida OT-1</name>
    <dbReference type="NCBI Taxonomy" id="391587"/>
    <lineage>
        <taxon>Bacteria</taxon>
        <taxon>Pseudomonadati</taxon>
        <taxon>Bacteroidota</taxon>
        <taxon>Flavobacteriia</taxon>
        <taxon>Flavobacteriales</taxon>
        <taxon>Flavobacteriaceae</taxon>
        <taxon>Kordia</taxon>
    </lineage>
</organism>
<protein>
    <submittedName>
        <fullName evidence="1">Uncharacterized protein</fullName>
    </submittedName>
</protein>
<gene>
    <name evidence="1" type="ORF">KAOT1_17793</name>
</gene>
<proteinExistence type="predicted"/>
<dbReference type="EMBL" id="ABIB01000003">
    <property type="protein sequence ID" value="EDP97040.1"/>
    <property type="molecule type" value="Genomic_DNA"/>
</dbReference>
<name>A9DT89_9FLAO</name>
<reference evidence="1 2" key="1">
    <citation type="journal article" date="2011" name="J. Bacteriol.">
        <title>Genome sequence of the algicidal bacterium Kordia algicida OT-1.</title>
        <authorList>
            <person name="Lee H.S."/>
            <person name="Kang S.G."/>
            <person name="Kwon K.K."/>
            <person name="Lee J.H."/>
            <person name="Kim S.J."/>
        </authorList>
    </citation>
    <scope>NUCLEOTIDE SEQUENCE [LARGE SCALE GENOMIC DNA]</scope>
    <source>
        <strain evidence="1 2">OT-1</strain>
    </source>
</reference>
<evidence type="ECO:0000313" key="2">
    <source>
        <dbReference type="Proteomes" id="UP000002945"/>
    </source>
</evidence>
<comment type="caution">
    <text evidence="1">The sequence shown here is derived from an EMBL/GenBank/DDBJ whole genome shotgun (WGS) entry which is preliminary data.</text>
</comment>
<dbReference type="STRING" id="391587.KAOT1_17793"/>
<evidence type="ECO:0000313" key="1">
    <source>
        <dbReference type="EMBL" id="EDP97040.1"/>
    </source>
</evidence>
<dbReference type="OrthoDB" id="1435947at2"/>
<sequence>MKNGIKRIGKGLFAIFMIKLTLLSGVLIFQACQTDSTFEDENDKELKSSFIEALNESSEKLREINIIKSNYKGDKKGNDLSKENTDEILTFKMCLLLNQDDSNGSSNTGVIDATDVDTIGEVIDLGNDSGTRPVVVDDNEGNVANDPVAFGFSMCFDIPQEPTVEAMDPAIQAARNFLLSRELTETDIVEALDGADESAMIPLVHAILVVEAEAEGLVYNDELELMSSMFGVQTANAQNWGIISGCAISTLGLDSLADLRDALDGKKVKGRALKKAFKKVAKKFVAGLTGWGTILLVAEFGICVAAGHAL</sequence>
<dbReference type="AlphaFoldDB" id="A9DT89"/>
<dbReference type="RefSeq" id="WP_007096093.1">
    <property type="nucleotide sequence ID" value="NZ_CP142125.1"/>
</dbReference>